<feature type="region of interest" description="Disordered" evidence="1">
    <location>
        <begin position="52"/>
        <end position="73"/>
    </location>
</feature>
<name>A0A936ZJ91_9BURK</name>
<comment type="caution">
    <text evidence="2">The sequence shown here is derived from an EMBL/GenBank/DDBJ whole genome shotgun (WGS) entry which is preliminary data.</text>
</comment>
<protein>
    <recommendedName>
        <fullName evidence="4">Sporulation protein</fullName>
    </recommendedName>
</protein>
<proteinExistence type="predicted"/>
<gene>
    <name evidence="2" type="ORF">JI739_12790</name>
</gene>
<organism evidence="2 3">
    <name type="scientific">Ramlibacter aurantiacus</name>
    <dbReference type="NCBI Taxonomy" id="2801330"/>
    <lineage>
        <taxon>Bacteria</taxon>
        <taxon>Pseudomonadati</taxon>
        <taxon>Pseudomonadota</taxon>
        <taxon>Betaproteobacteria</taxon>
        <taxon>Burkholderiales</taxon>
        <taxon>Comamonadaceae</taxon>
        <taxon>Ramlibacter</taxon>
    </lineage>
</organism>
<keyword evidence="3" id="KW-1185">Reference proteome</keyword>
<dbReference type="AlphaFoldDB" id="A0A936ZJ91"/>
<dbReference type="Proteomes" id="UP000613011">
    <property type="component" value="Unassembled WGS sequence"/>
</dbReference>
<accession>A0A936ZJ91</accession>
<evidence type="ECO:0000313" key="3">
    <source>
        <dbReference type="Proteomes" id="UP000613011"/>
    </source>
</evidence>
<sequence>MLRTFVLLLLLLNAAWFAWAQGLLRPWGLGPAEVSEPYRLEQQVRPELLRVQPRAESAAAVPRPPARVQGESQ</sequence>
<evidence type="ECO:0008006" key="4">
    <source>
        <dbReference type="Google" id="ProtNLM"/>
    </source>
</evidence>
<evidence type="ECO:0000313" key="2">
    <source>
        <dbReference type="EMBL" id="MBL0421228.1"/>
    </source>
</evidence>
<reference evidence="2" key="1">
    <citation type="submission" date="2021-01" db="EMBL/GenBank/DDBJ databases">
        <title>Ramlibacter sp. strain AW1 16S ribosomal RNA gene Genome sequencing and assembly.</title>
        <authorList>
            <person name="Kang M."/>
        </authorList>
    </citation>
    <scope>NUCLEOTIDE SEQUENCE</scope>
    <source>
        <strain evidence="2">AW1</strain>
    </source>
</reference>
<dbReference type="EMBL" id="JAEQNA010000004">
    <property type="protein sequence ID" value="MBL0421228.1"/>
    <property type="molecule type" value="Genomic_DNA"/>
</dbReference>
<dbReference type="RefSeq" id="WP_201684304.1">
    <property type="nucleotide sequence ID" value="NZ_JAEQNA010000004.1"/>
</dbReference>
<evidence type="ECO:0000256" key="1">
    <source>
        <dbReference type="SAM" id="MobiDB-lite"/>
    </source>
</evidence>